<gene>
    <name evidence="20" type="ORF">GGQ97_002433</name>
</gene>
<dbReference type="Pfam" id="PF00593">
    <property type="entry name" value="TonB_dep_Rec_b-barrel"/>
    <property type="match status" value="1"/>
</dbReference>
<comment type="similarity">
    <text evidence="2 14 16">Belongs to the TonB-dependent receptor family.</text>
</comment>
<feature type="chain" id="PRO_5031374456" evidence="17">
    <location>
        <begin position="21"/>
        <end position="712"/>
    </location>
</feature>
<keyword evidence="8" id="KW-0408">Iron</keyword>
<reference evidence="20 21" key="1">
    <citation type="submission" date="2020-03" db="EMBL/GenBank/DDBJ databases">
        <title>Genomic Encyclopedia of Type Strains, Phase IV (KMG-IV): sequencing the most valuable type-strain genomes for metagenomic binning, comparative biology and taxonomic classification.</title>
        <authorList>
            <person name="Goeker M."/>
        </authorList>
    </citation>
    <scope>NUCLEOTIDE SEQUENCE [LARGE SCALE GENOMIC DNA]</scope>
    <source>
        <strain evidence="20 21">DSM 16846</strain>
    </source>
</reference>
<dbReference type="InterPro" id="IPR039426">
    <property type="entry name" value="TonB-dep_rcpt-like"/>
</dbReference>
<protein>
    <submittedName>
        <fullName evidence="20">Iron complex outermembrane receptor protein</fullName>
    </submittedName>
</protein>
<keyword evidence="21" id="KW-1185">Reference proteome</keyword>
<evidence type="ECO:0000256" key="4">
    <source>
        <dbReference type="ARBA" id="ARBA00022452"/>
    </source>
</evidence>
<comment type="caution">
    <text evidence="20">The sequence shown here is derived from an EMBL/GenBank/DDBJ whole genome shotgun (WGS) entry which is preliminary data.</text>
</comment>
<dbReference type="EMBL" id="JAATJC010000001">
    <property type="protein sequence ID" value="NJC06640.1"/>
    <property type="molecule type" value="Genomic_DNA"/>
</dbReference>
<accession>A0A7X5Y9X4</accession>
<dbReference type="Proteomes" id="UP000558192">
    <property type="component" value="Unassembled WGS sequence"/>
</dbReference>
<feature type="domain" description="TonB-dependent receptor-like beta-barrel" evidence="18">
    <location>
        <begin position="271"/>
        <end position="679"/>
    </location>
</feature>
<comment type="subcellular location">
    <subcellularLocation>
        <location evidence="1 14">Cell outer membrane</location>
        <topology evidence="1 14">Multi-pass membrane protein</topology>
    </subcellularLocation>
</comment>
<keyword evidence="10 16" id="KW-0798">TonB box</keyword>
<evidence type="ECO:0000256" key="11">
    <source>
        <dbReference type="ARBA" id="ARBA00023136"/>
    </source>
</evidence>
<organism evidence="20 21">
    <name type="scientific">Sphingomonas kaistensis</name>
    <dbReference type="NCBI Taxonomy" id="298708"/>
    <lineage>
        <taxon>Bacteria</taxon>
        <taxon>Pseudomonadati</taxon>
        <taxon>Pseudomonadota</taxon>
        <taxon>Alphaproteobacteria</taxon>
        <taxon>Sphingomonadales</taxon>
        <taxon>Sphingomonadaceae</taxon>
        <taxon>Sphingomonas</taxon>
    </lineage>
</organism>
<keyword evidence="13 14" id="KW-0998">Cell outer membrane</keyword>
<evidence type="ECO:0000313" key="20">
    <source>
        <dbReference type="EMBL" id="NJC06640.1"/>
    </source>
</evidence>
<dbReference type="Gene3D" id="2.40.170.20">
    <property type="entry name" value="TonB-dependent receptor, beta-barrel domain"/>
    <property type="match status" value="1"/>
</dbReference>
<evidence type="ECO:0000256" key="1">
    <source>
        <dbReference type="ARBA" id="ARBA00004571"/>
    </source>
</evidence>
<dbReference type="PANTHER" id="PTHR32552:SF82">
    <property type="entry name" value="FCUA PROTEIN"/>
    <property type="match status" value="1"/>
</dbReference>
<evidence type="ECO:0000256" key="5">
    <source>
        <dbReference type="ARBA" id="ARBA00022496"/>
    </source>
</evidence>
<dbReference type="InterPro" id="IPR036942">
    <property type="entry name" value="Beta-barrel_TonB_sf"/>
</dbReference>
<keyword evidence="6 14" id="KW-0812">Transmembrane</keyword>
<dbReference type="SUPFAM" id="SSF56935">
    <property type="entry name" value="Porins"/>
    <property type="match status" value="1"/>
</dbReference>
<keyword evidence="5" id="KW-0410">Iron transport</keyword>
<keyword evidence="9" id="KW-0406">Ion transport</keyword>
<dbReference type="CDD" id="cd01347">
    <property type="entry name" value="ligand_gated_channel"/>
    <property type="match status" value="1"/>
</dbReference>
<dbReference type="InterPro" id="IPR010105">
    <property type="entry name" value="TonB_sidphr_rcpt"/>
</dbReference>
<evidence type="ECO:0000256" key="6">
    <source>
        <dbReference type="ARBA" id="ARBA00022692"/>
    </source>
</evidence>
<keyword evidence="7 17" id="KW-0732">Signal</keyword>
<keyword evidence="12 20" id="KW-0675">Receptor</keyword>
<dbReference type="PANTHER" id="PTHR32552">
    <property type="entry name" value="FERRICHROME IRON RECEPTOR-RELATED"/>
    <property type="match status" value="1"/>
</dbReference>
<evidence type="ECO:0000313" key="21">
    <source>
        <dbReference type="Proteomes" id="UP000558192"/>
    </source>
</evidence>
<dbReference type="InterPro" id="IPR037066">
    <property type="entry name" value="Plug_dom_sf"/>
</dbReference>
<evidence type="ECO:0000259" key="18">
    <source>
        <dbReference type="Pfam" id="PF00593"/>
    </source>
</evidence>
<dbReference type="GO" id="GO:0015344">
    <property type="term" value="F:siderophore uptake transmembrane transporter activity"/>
    <property type="evidence" value="ECO:0007669"/>
    <property type="project" value="TreeGrafter"/>
</dbReference>
<feature type="signal peptide" evidence="17">
    <location>
        <begin position="1"/>
        <end position="20"/>
    </location>
</feature>
<evidence type="ECO:0000256" key="15">
    <source>
        <dbReference type="PROSITE-ProRule" id="PRU10144"/>
    </source>
</evidence>
<dbReference type="NCBIfam" id="TIGR01783">
    <property type="entry name" value="TonB-siderophor"/>
    <property type="match status" value="1"/>
</dbReference>
<dbReference type="InterPro" id="IPR000531">
    <property type="entry name" value="Beta-barrel_TonB"/>
</dbReference>
<dbReference type="GO" id="GO:0009279">
    <property type="term" value="C:cell outer membrane"/>
    <property type="evidence" value="ECO:0007669"/>
    <property type="project" value="UniProtKB-SubCell"/>
</dbReference>
<feature type="short sequence motif" description="TonB C-terminal box" evidence="15">
    <location>
        <begin position="695"/>
        <end position="712"/>
    </location>
</feature>
<evidence type="ECO:0000256" key="2">
    <source>
        <dbReference type="ARBA" id="ARBA00009810"/>
    </source>
</evidence>
<evidence type="ECO:0000256" key="16">
    <source>
        <dbReference type="RuleBase" id="RU003357"/>
    </source>
</evidence>
<evidence type="ECO:0000256" key="10">
    <source>
        <dbReference type="ARBA" id="ARBA00023077"/>
    </source>
</evidence>
<dbReference type="Gene3D" id="2.170.130.10">
    <property type="entry name" value="TonB-dependent receptor, plug domain"/>
    <property type="match status" value="1"/>
</dbReference>
<dbReference type="PROSITE" id="PS52016">
    <property type="entry name" value="TONB_DEPENDENT_REC_3"/>
    <property type="match status" value="1"/>
</dbReference>
<keyword evidence="4 14" id="KW-1134">Transmembrane beta strand</keyword>
<evidence type="ECO:0000256" key="9">
    <source>
        <dbReference type="ARBA" id="ARBA00023065"/>
    </source>
</evidence>
<keyword evidence="11 14" id="KW-0472">Membrane</keyword>
<dbReference type="Pfam" id="PF07715">
    <property type="entry name" value="Plug"/>
    <property type="match status" value="1"/>
</dbReference>
<name>A0A7X5Y9X4_9SPHN</name>
<proteinExistence type="inferred from homology"/>
<evidence type="ECO:0000259" key="19">
    <source>
        <dbReference type="Pfam" id="PF07715"/>
    </source>
</evidence>
<dbReference type="PROSITE" id="PS01156">
    <property type="entry name" value="TONB_DEPENDENT_REC_2"/>
    <property type="match status" value="1"/>
</dbReference>
<sequence length="712" mass="75453">MNFRLLLLASVAAAPVPAFAQQAAEPTGQEVVVTAQRNNQTQVRREGQVGILGDKAAEDVPFSIRSYSDTLITNQQSQTLGQVLENDPTIRTSYGYGNASEQFVIRGFTLFGDDVALDGLYGITPRQLVAPELYDSVQVLGGATAFLNGAAPGGSGIGGSINLVPKRAGRDLTRVTASYLSDGHVGASFDVARRFGGGAWGVRLNGAYRRGDVAIDDENRRATLLGAGLDYRGADVRLLLDLGYQKVRVEQLRPKVTVTSFIPRVPEADANYAQPWTYTELEDLFGTARAEWDAADNVLVYAQAGARDGSEDGVYGGITATGTDGTAAGSASFVPRTDNNEAGQAGVRAKLVVAGTTHELNAGVSHIRQVNRNAFDFLGGFAGYATNLYDTPVVPLPGTGFVGGDLEDPYPIARARLTSFFLSDTIGLAGDRVLLTAGLRHQRIKVKSYNYYNGGLLDTEYDESAVTPVVGLVVKPREGLSLFANRIEGLQQGATAPVDPTISNPGEVFAPVKSVQYEIGAKARLGRLNGSIAAFRITRPTAFAVPDAANPGLLRFGLFGDQRNQGIELTVDGELAPGLRLIAGGSWIDAELRNTPGGTQDGNDAPGVPSLLANANVEWDVPALSGLTLTGRVVATGRQPVDAANTLEIGGWTRFDLGARYVALVADRPLTLRAGVDNVANKRYWASAFETFGASLLQGQPRTVRVSASMDF</sequence>
<dbReference type="InterPro" id="IPR012910">
    <property type="entry name" value="Plug_dom"/>
</dbReference>
<evidence type="ECO:0000256" key="13">
    <source>
        <dbReference type="ARBA" id="ARBA00023237"/>
    </source>
</evidence>
<dbReference type="GO" id="GO:0015891">
    <property type="term" value="P:siderophore transport"/>
    <property type="evidence" value="ECO:0007669"/>
    <property type="project" value="InterPro"/>
</dbReference>
<evidence type="ECO:0000256" key="8">
    <source>
        <dbReference type="ARBA" id="ARBA00023004"/>
    </source>
</evidence>
<evidence type="ECO:0000256" key="14">
    <source>
        <dbReference type="PROSITE-ProRule" id="PRU01360"/>
    </source>
</evidence>
<dbReference type="AlphaFoldDB" id="A0A7X5Y9X4"/>
<dbReference type="RefSeq" id="WP_168069974.1">
    <property type="nucleotide sequence ID" value="NZ_JAATJC010000001.1"/>
</dbReference>
<evidence type="ECO:0000256" key="7">
    <source>
        <dbReference type="ARBA" id="ARBA00022729"/>
    </source>
</evidence>
<evidence type="ECO:0000256" key="12">
    <source>
        <dbReference type="ARBA" id="ARBA00023170"/>
    </source>
</evidence>
<evidence type="ECO:0000256" key="3">
    <source>
        <dbReference type="ARBA" id="ARBA00022448"/>
    </source>
</evidence>
<dbReference type="GO" id="GO:0038023">
    <property type="term" value="F:signaling receptor activity"/>
    <property type="evidence" value="ECO:0007669"/>
    <property type="project" value="InterPro"/>
</dbReference>
<feature type="domain" description="TonB-dependent receptor plug" evidence="19">
    <location>
        <begin position="58"/>
        <end position="154"/>
    </location>
</feature>
<dbReference type="InterPro" id="IPR010917">
    <property type="entry name" value="TonB_rcpt_CS"/>
</dbReference>
<evidence type="ECO:0000256" key="17">
    <source>
        <dbReference type="SAM" id="SignalP"/>
    </source>
</evidence>
<keyword evidence="3 14" id="KW-0813">Transport</keyword>